<dbReference type="EC" id="1.1.1.95" evidence="10"/>
<dbReference type="PROSITE" id="PS00065">
    <property type="entry name" value="D_2_HYDROXYACID_DH_1"/>
    <property type="match status" value="1"/>
</dbReference>
<comment type="pathway">
    <text evidence="2 10">Amino-acid biosynthesis; L-serine biosynthesis; L-serine from 3-phospho-D-glycerate: step 1/3.</text>
</comment>
<dbReference type="Pfam" id="PF00389">
    <property type="entry name" value="2-Hacid_dh"/>
    <property type="match status" value="1"/>
</dbReference>
<dbReference type="InterPro" id="IPR045865">
    <property type="entry name" value="ACT-like_dom_sf"/>
</dbReference>
<dbReference type="AlphaFoldDB" id="A0A2W5K5M1"/>
<dbReference type="InterPro" id="IPR006139">
    <property type="entry name" value="D-isomer_2_OHA_DH_cat_dom"/>
</dbReference>
<keyword evidence="10" id="KW-0718">Serine biosynthesis</keyword>
<dbReference type="InterPro" id="IPR029009">
    <property type="entry name" value="ASB_dom_sf"/>
</dbReference>
<dbReference type="CDD" id="cd12173">
    <property type="entry name" value="PGDH_4"/>
    <property type="match status" value="1"/>
</dbReference>
<proteinExistence type="inferred from homology"/>
<evidence type="ECO:0000256" key="4">
    <source>
        <dbReference type="ARBA" id="ARBA00021582"/>
    </source>
</evidence>
<dbReference type="Gene3D" id="3.30.1330.90">
    <property type="entry name" value="D-3-phosphoglycerate dehydrogenase, domain 3"/>
    <property type="match status" value="1"/>
</dbReference>
<dbReference type="InterPro" id="IPR029752">
    <property type="entry name" value="D-isomer_DH_CS1"/>
</dbReference>
<dbReference type="GO" id="GO:0006564">
    <property type="term" value="P:L-serine biosynthetic process"/>
    <property type="evidence" value="ECO:0007669"/>
    <property type="project" value="UniProtKB-UniRule"/>
</dbReference>
<keyword evidence="7 10" id="KW-0520">NAD</keyword>
<dbReference type="PANTHER" id="PTHR42789">
    <property type="entry name" value="D-ISOMER SPECIFIC 2-HYDROXYACID DEHYDROGENASE FAMILY PROTEIN (AFU_ORTHOLOGUE AFUA_6G10090)"/>
    <property type="match status" value="1"/>
</dbReference>
<dbReference type="EMBL" id="QFOZ01000001">
    <property type="protein sequence ID" value="PZP90036.1"/>
    <property type="molecule type" value="Genomic_DNA"/>
</dbReference>
<organism evidence="14 15">
    <name type="scientific">Lawsonella clevelandensis</name>
    <dbReference type="NCBI Taxonomy" id="1528099"/>
    <lineage>
        <taxon>Bacteria</taxon>
        <taxon>Bacillati</taxon>
        <taxon>Actinomycetota</taxon>
        <taxon>Actinomycetes</taxon>
        <taxon>Mycobacteriales</taxon>
        <taxon>Lawsonellaceae</taxon>
        <taxon>Lawsonella</taxon>
    </lineage>
</organism>
<evidence type="ECO:0000256" key="5">
    <source>
        <dbReference type="ARBA" id="ARBA00022605"/>
    </source>
</evidence>
<dbReference type="GO" id="GO:0051287">
    <property type="term" value="F:NAD binding"/>
    <property type="evidence" value="ECO:0007669"/>
    <property type="project" value="UniProtKB-UniRule"/>
</dbReference>
<dbReference type="InterPro" id="IPR050857">
    <property type="entry name" value="D-2-hydroxyacid_DH"/>
</dbReference>
<evidence type="ECO:0000313" key="14">
    <source>
        <dbReference type="EMBL" id="PZP90036.1"/>
    </source>
</evidence>
<dbReference type="SUPFAM" id="SSF52283">
    <property type="entry name" value="Formate/glycerate dehydrogenase catalytic domain-like"/>
    <property type="match status" value="1"/>
</dbReference>
<evidence type="ECO:0000256" key="10">
    <source>
        <dbReference type="RuleBase" id="RU363003"/>
    </source>
</evidence>
<feature type="domain" description="D-3-phosphoglycerate dehydrogenase ASB" evidence="13">
    <location>
        <begin position="326"/>
        <end position="444"/>
    </location>
</feature>
<sequence>MSQNARPVVLIADKLAQSTVDALGDGVEIRWVDGPNRSELLAALPEADAVLVRSATTIDAEALAVADNLKIIGRAGVGLDNVDIPAATARGVMVVNAPTSNIHSAAEHAVALTMAAARQIPAAHNTLREHEWKRSSFKGVEIFHKTVGVIGLGHIGQLYAQRMKAFDTTVVAYDPYLPAARAAQLGVELVSLDELLSRADIISIHLPKTPETAGLINAEQLAKCKDGVIIVNAARGGLIVEEDLAAALASGKVRSAAVDVYSKEPPTDNPLLDADNIVLTPHLGASTAEAQDRAGVDVAHSVLLALAGEFVPDAVNVSGGPVNDEVSPWLELVRKLGLLAGTLSPKPVTAVQVVVSGELSAEPVDILGLAALRGLFSAVSTEPVTFVNAPQIAEERGVSIEVDTHTEALTHRSVVTVRAVTADGDVTSISGALTGLEKVEKIIGINGRNFDMRAEGHNVVLSYQDRPGALGLFATALGNADVDIISCALSPDAKGTGATALLRLNRALTEDEMETVSSAVGQLVLPRWISRECHD</sequence>
<evidence type="ECO:0000256" key="8">
    <source>
        <dbReference type="ARBA" id="ARBA00048126"/>
    </source>
</evidence>
<dbReference type="SUPFAM" id="SSF51735">
    <property type="entry name" value="NAD(P)-binding Rossmann-fold domains"/>
    <property type="match status" value="1"/>
</dbReference>
<evidence type="ECO:0000259" key="11">
    <source>
        <dbReference type="Pfam" id="PF00389"/>
    </source>
</evidence>
<dbReference type="Proteomes" id="UP000248606">
    <property type="component" value="Unassembled WGS sequence"/>
</dbReference>
<evidence type="ECO:0000313" key="15">
    <source>
        <dbReference type="Proteomes" id="UP000248606"/>
    </source>
</evidence>
<dbReference type="SUPFAM" id="SSF143548">
    <property type="entry name" value="Serine metabolism enzymes domain"/>
    <property type="match status" value="1"/>
</dbReference>
<dbReference type="Pfam" id="PF19304">
    <property type="entry name" value="PGDH_inter"/>
    <property type="match status" value="1"/>
</dbReference>
<keyword evidence="6 10" id="KW-0560">Oxidoreductase</keyword>
<dbReference type="PROSITE" id="PS00671">
    <property type="entry name" value="D_2_HYDROXYACID_DH_3"/>
    <property type="match status" value="1"/>
</dbReference>
<dbReference type="PANTHER" id="PTHR42789:SF1">
    <property type="entry name" value="D-ISOMER SPECIFIC 2-HYDROXYACID DEHYDROGENASE FAMILY PROTEIN (AFU_ORTHOLOGUE AFUA_6G10090)"/>
    <property type="match status" value="1"/>
</dbReference>
<dbReference type="InterPro" id="IPR036291">
    <property type="entry name" value="NAD(P)-bd_dom_sf"/>
</dbReference>
<feature type="domain" description="D-isomer specific 2-hydroxyacid dehydrogenase NAD-binding" evidence="12">
    <location>
        <begin position="110"/>
        <end position="284"/>
    </location>
</feature>
<evidence type="ECO:0000256" key="7">
    <source>
        <dbReference type="ARBA" id="ARBA00023027"/>
    </source>
</evidence>
<evidence type="ECO:0000256" key="3">
    <source>
        <dbReference type="ARBA" id="ARBA00005854"/>
    </source>
</evidence>
<dbReference type="GO" id="GO:0004617">
    <property type="term" value="F:phosphoglycerate dehydrogenase activity"/>
    <property type="evidence" value="ECO:0007669"/>
    <property type="project" value="UniProtKB-UniRule"/>
</dbReference>
<dbReference type="InterPro" id="IPR029753">
    <property type="entry name" value="D-isomer_DH_CS"/>
</dbReference>
<dbReference type="UniPathway" id="UPA00135">
    <property type="reaction ID" value="UER00196"/>
</dbReference>
<evidence type="ECO:0000256" key="2">
    <source>
        <dbReference type="ARBA" id="ARBA00005216"/>
    </source>
</evidence>
<dbReference type="Gene3D" id="3.40.50.720">
    <property type="entry name" value="NAD(P)-binding Rossmann-like Domain"/>
    <property type="match status" value="2"/>
</dbReference>
<reference evidence="14 15" key="1">
    <citation type="submission" date="2017-08" db="EMBL/GenBank/DDBJ databases">
        <title>Infants hospitalized years apart are colonized by the same room-sourced microbial strains.</title>
        <authorList>
            <person name="Brooks B."/>
            <person name="Olm M.R."/>
            <person name="Firek B.A."/>
            <person name="Baker R."/>
            <person name="Thomas B.C."/>
            <person name="Morowitz M.J."/>
            <person name="Banfield J.F."/>
        </authorList>
    </citation>
    <scope>NUCLEOTIDE SEQUENCE [LARGE SCALE GENOMIC DNA]</scope>
    <source>
        <strain evidence="14">S2_006_000_R1_57</strain>
    </source>
</reference>
<comment type="function">
    <text evidence="1">Catalyzes the reversible oxidation of 3-phospho-D-glycerate to 3-phosphonooxypyruvate, the first step of the phosphorylated L-serine biosynthesis pathway. Also catalyzes the reversible oxidation of 2-hydroxyglutarate to 2-oxoglutarate.</text>
</comment>
<dbReference type="RefSeq" id="WP_290595448.1">
    <property type="nucleotide sequence ID" value="NZ_CALTYI010000001.1"/>
</dbReference>
<dbReference type="PROSITE" id="PS00670">
    <property type="entry name" value="D_2_HYDROXYACID_DH_2"/>
    <property type="match status" value="1"/>
</dbReference>
<feature type="domain" description="D-isomer specific 2-hydroxyacid dehydrogenase catalytic" evidence="11">
    <location>
        <begin position="9"/>
        <end position="316"/>
    </location>
</feature>
<dbReference type="Pfam" id="PF02826">
    <property type="entry name" value="2-Hacid_dh_C"/>
    <property type="match status" value="1"/>
</dbReference>
<dbReference type="FunFam" id="3.40.50.720:FF:000021">
    <property type="entry name" value="D-3-phosphoglycerate dehydrogenase"/>
    <property type="match status" value="1"/>
</dbReference>
<dbReference type="InterPro" id="IPR006236">
    <property type="entry name" value="PGDH"/>
</dbReference>
<evidence type="ECO:0000256" key="9">
    <source>
        <dbReference type="ARBA" id="ARBA00048731"/>
    </source>
</evidence>
<dbReference type="SUPFAM" id="SSF55021">
    <property type="entry name" value="ACT-like"/>
    <property type="match status" value="1"/>
</dbReference>
<protein>
    <recommendedName>
        <fullName evidence="4 10">D-3-phosphoglycerate dehydrogenase</fullName>
        <ecNumber evidence="10">1.1.1.95</ecNumber>
    </recommendedName>
</protein>
<dbReference type="NCBIfam" id="TIGR01327">
    <property type="entry name" value="PGDH"/>
    <property type="match status" value="1"/>
</dbReference>
<name>A0A2W5K5M1_9ACTN</name>
<comment type="caution">
    <text evidence="14">The sequence shown here is derived from an EMBL/GenBank/DDBJ whole genome shotgun (WGS) entry which is preliminary data.</text>
</comment>
<evidence type="ECO:0000256" key="6">
    <source>
        <dbReference type="ARBA" id="ARBA00023002"/>
    </source>
</evidence>
<evidence type="ECO:0000256" key="1">
    <source>
        <dbReference type="ARBA" id="ARBA00003800"/>
    </source>
</evidence>
<comment type="similarity">
    <text evidence="3 10">Belongs to the D-isomer specific 2-hydroxyacid dehydrogenase family.</text>
</comment>
<dbReference type="InterPro" id="IPR045626">
    <property type="entry name" value="PGDH_ASB_dom"/>
</dbReference>
<dbReference type="Gene3D" id="3.30.70.260">
    <property type="match status" value="1"/>
</dbReference>
<gene>
    <name evidence="14" type="ORF">DI579_00960</name>
</gene>
<evidence type="ECO:0000259" key="13">
    <source>
        <dbReference type="Pfam" id="PF19304"/>
    </source>
</evidence>
<comment type="catalytic activity">
    <reaction evidence="9 10">
        <text>(2R)-3-phosphoglycerate + NAD(+) = 3-phosphooxypyruvate + NADH + H(+)</text>
        <dbReference type="Rhea" id="RHEA:12641"/>
        <dbReference type="ChEBI" id="CHEBI:15378"/>
        <dbReference type="ChEBI" id="CHEBI:18110"/>
        <dbReference type="ChEBI" id="CHEBI:57540"/>
        <dbReference type="ChEBI" id="CHEBI:57945"/>
        <dbReference type="ChEBI" id="CHEBI:58272"/>
        <dbReference type="EC" id="1.1.1.95"/>
    </reaction>
</comment>
<dbReference type="InterPro" id="IPR006140">
    <property type="entry name" value="D-isomer_DH_NAD-bd"/>
</dbReference>
<accession>A0A2W5K5M1</accession>
<keyword evidence="5 10" id="KW-0028">Amino-acid biosynthesis</keyword>
<comment type="catalytic activity">
    <reaction evidence="8">
        <text>(R)-2-hydroxyglutarate + NAD(+) = 2-oxoglutarate + NADH + H(+)</text>
        <dbReference type="Rhea" id="RHEA:49612"/>
        <dbReference type="ChEBI" id="CHEBI:15378"/>
        <dbReference type="ChEBI" id="CHEBI:15801"/>
        <dbReference type="ChEBI" id="CHEBI:16810"/>
        <dbReference type="ChEBI" id="CHEBI:57540"/>
        <dbReference type="ChEBI" id="CHEBI:57945"/>
        <dbReference type="EC" id="1.1.1.399"/>
    </reaction>
</comment>
<evidence type="ECO:0000259" key="12">
    <source>
        <dbReference type="Pfam" id="PF02826"/>
    </source>
</evidence>